<feature type="compositionally biased region" description="Basic residues" evidence="1">
    <location>
        <begin position="496"/>
        <end position="519"/>
    </location>
</feature>
<proteinExistence type="predicted"/>
<evidence type="ECO:0008006" key="4">
    <source>
        <dbReference type="Google" id="ProtNLM"/>
    </source>
</evidence>
<dbReference type="EMBL" id="HE577327">
    <property type="protein sequence ID" value="CCC96332.1"/>
    <property type="molecule type" value="Genomic_DNA"/>
</dbReference>
<organism evidence="2 3">
    <name type="scientific">Azospirillum baldaniorum</name>
    <dbReference type="NCBI Taxonomy" id="1064539"/>
    <lineage>
        <taxon>Bacteria</taxon>
        <taxon>Pseudomonadati</taxon>
        <taxon>Pseudomonadota</taxon>
        <taxon>Alphaproteobacteria</taxon>
        <taxon>Rhodospirillales</taxon>
        <taxon>Azospirillaceae</taxon>
        <taxon>Azospirillum</taxon>
    </lineage>
</organism>
<dbReference type="Proteomes" id="UP000007319">
    <property type="component" value="Chromosome"/>
</dbReference>
<keyword evidence="3" id="KW-1185">Reference proteome</keyword>
<dbReference type="AlphaFoldDB" id="A0A9P1JMR1"/>
<feature type="region of interest" description="Disordered" evidence="1">
    <location>
        <begin position="273"/>
        <end position="538"/>
    </location>
</feature>
<reference evidence="2 3" key="1">
    <citation type="journal article" date="2011" name="PLoS Genet.">
        <title>Azospirillum genomes reveal transition of bacteria from aquatic to terrestrial environments.</title>
        <authorList>
            <person name="Wisniewski-Dye F."/>
            <person name="Borziak K."/>
            <person name="Khalsa-Moyers G."/>
            <person name="Alexandre G."/>
            <person name="Sukharnikov L.O."/>
            <person name="Wuichet K."/>
            <person name="Hurst G.B."/>
            <person name="McDonald W.H."/>
            <person name="Robertson J.S."/>
            <person name="Barbe V."/>
            <person name="Calteau A."/>
            <person name="Rouy Z."/>
            <person name="Mangenot S."/>
            <person name="Prigent-Combaret C."/>
            <person name="Normand P."/>
            <person name="Boyer M."/>
            <person name="Siguier P."/>
            <person name="Dessaux Y."/>
            <person name="Elmerich C."/>
            <person name="Condemine G."/>
            <person name="Krishnen G."/>
            <person name="Kennedy I."/>
            <person name="Paterson A.H."/>
            <person name="Gonzalez V."/>
            <person name="Mavingui P."/>
            <person name="Zhulin I.B."/>
        </authorList>
    </citation>
    <scope>NUCLEOTIDE SEQUENCE [LARGE SCALE GENOMIC DNA]</scope>
    <source>
        <strain evidence="2 3">Sp245</strain>
    </source>
</reference>
<name>A0A9P1JMR1_9PROT</name>
<accession>A0A9P1JMR1</accession>
<dbReference type="RefSeq" id="WP_014238662.1">
    <property type="nucleotide sequence ID" value="NC_016617.1"/>
</dbReference>
<evidence type="ECO:0000313" key="3">
    <source>
        <dbReference type="Proteomes" id="UP000007319"/>
    </source>
</evidence>
<feature type="compositionally biased region" description="Basic and acidic residues" evidence="1">
    <location>
        <begin position="453"/>
        <end position="463"/>
    </location>
</feature>
<protein>
    <recommendedName>
        <fullName evidence="4">Double-strand break repair protein AddB</fullName>
    </recommendedName>
</protein>
<dbReference type="KEGG" id="abs:AZOBR_10119"/>
<sequence>MSGRAEPKVYSIPTGVSFVDQLAVGILDRVGNDPLALAGVTVLLPTRRSCRSLREAFLRRSGGQPMLLPRMSPLGELDAASLSLTSAEELPGVPLELPDPISGLKRQMMLARLILQATGVSATTAQAVRLGADLGRLIDAVWTEDVAFDRLASLVPEDYAQHWQVTLEFLKIVTEHWPAILGASALTDPAQRRNLVLQTQAALWRAEPPQGLVIAAGSTGSIPASADLLAVVAALPQGAVVLPGLDLEADEASWDAIRADEAHPQHGLAHLLDRLSVGRRRRPPLERRGGAAGRPRPPAGRGHAPRRHHGKLAGAGRAGRRGPGGADPHRRPDRGRGGVGHRPPAPSRAGDAGQDGGAGLPRPQPRAPGRHGADPLGHRGQRLGGPAAGPHRGWHLSAAERRAGRQPRPPAGPAGARQAPAGRRRARPGGVPPLCPRAGAHRTARPPPGGGLRRADRRPEGRRPLRPPGPAGRPARLAGKSGNARRPLHGGAVQRRPARRPRPRARRLRGGAGLAHRRAGVGIPVAAGRRRGGRDLRP</sequence>
<evidence type="ECO:0000313" key="2">
    <source>
        <dbReference type="EMBL" id="CCC96332.1"/>
    </source>
</evidence>
<evidence type="ECO:0000256" key="1">
    <source>
        <dbReference type="SAM" id="MobiDB-lite"/>
    </source>
</evidence>
<gene>
    <name evidence="2" type="ORF">AZOBR_10119</name>
</gene>
<feature type="compositionally biased region" description="Basic and acidic residues" evidence="1">
    <location>
        <begin position="327"/>
        <end position="336"/>
    </location>
</feature>